<reference evidence="2" key="1">
    <citation type="submission" date="2014-09" db="EMBL/GenBank/DDBJ databases">
        <authorList>
            <person name="Sharma Rahul"/>
            <person name="Thines Marco"/>
        </authorList>
    </citation>
    <scope>NUCLEOTIDE SEQUENCE [LARGE SCALE GENOMIC DNA]</scope>
</reference>
<name>A0A0P1AP02_PLAHL</name>
<dbReference type="Proteomes" id="UP000054928">
    <property type="component" value="Unassembled WGS sequence"/>
</dbReference>
<accession>A0A0P1AP02</accession>
<protein>
    <submittedName>
        <fullName evidence="1">Uncharacterized protein</fullName>
    </submittedName>
</protein>
<proteinExistence type="predicted"/>
<dbReference type="EMBL" id="CCYD01000653">
    <property type="protein sequence ID" value="CEG43258.1"/>
    <property type="molecule type" value="Genomic_DNA"/>
</dbReference>
<sequence>MKLWRSSAHQILISTNCTMTSYRTFCRSIYVTCQINTTIAMYQHQNTPIMAQPKNSMIVFPAVLASQTLHAMLCSNCLVDMTHFQLLIVWNVQLTFADEALDLRRGLAVDRAT</sequence>
<evidence type="ECO:0000313" key="1">
    <source>
        <dbReference type="EMBL" id="CEG43258.1"/>
    </source>
</evidence>
<dbReference type="GeneID" id="36408522"/>
<dbReference type="RefSeq" id="XP_024579627.1">
    <property type="nucleotide sequence ID" value="XM_024729229.1"/>
</dbReference>
<organism evidence="1 2">
    <name type="scientific">Plasmopara halstedii</name>
    <name type="common">Downy mildew of sunflower</name>
    <dbReference type="NCBI Taxonomy" id="4781"/>
    <lineage>
        <taxon>Eukaryota</taxon>
        <taxon>Sar</taxon>
        <taxon>Stramenopiles</taxon>
        <taxon>Oomycota</taxon>
        <taxon>Peronosporomycetes</taxon>
        <taxon>Peronosporales</taxon>
        <taxon>Peronosporaceae</taxon>
        <taxon>Plasmopara</taxon>
    </lineage>
</organism>
<dbReference type="AlphaFoldDB" id="A0A0P1AP02"/>
<keyword evidence="2" id="KW-1185">Reference proteome</keyword>
<evidence type="ECO:0000313" key="2">
    <source>
        <dbReference type="Proteomes" id="UP000054928"/>
    </source>
</evidence>